<dbReference type="AlphaFoldDB" id="A0A6J4VP46"/>
<organism evidence="1">
    <name type="scientific">uncultured Synechococcales cyanobacterium</name>
    <dbReference type="NCBI Taxonomy" id="1936017"/>
    <lineage>
        <taxon>Bacteria</taxon>
        <taxon>Bacillati</taxon>
        <taxon>Cyanobacteriota</taxon>
        <taxon>Cyanophyceae</taxon>
        <taxon>Synechococcales</taxon>
        <taxon>environmental samples</taxon>
    </lineage>
</organism>
<accession>A0A6J4VP46</accession>
<sequence length="42" mass="4775">MRNRFAFSLMKLNKSQEPFEAQCSVQQTKFSLILVKINGLAG</sequence>
<proteinExistence type="predicted"/>
<name>A0A6J4VP46_9CYAN</name>
<protein>
    <submittedName>
        <fullName evidence="1">Uncharacterized protein</fullName>
    </submittedName>
</protein>
<gene>
    <name evidence="1" type="ORF">AVDCRST_MAG81-3432</name>
</gene>
<evidence type="ECO:0000313" key="1">
    <source>
        <dbReference type="EMBL" id="CAA9584039.1"/>
    </source>
</evidence>
<dbReference type="EMBL" id="CADCWO010000188">
    <property type="protein sequence ID" value="CAA9584039.1"/>
    <property type="molecule type" value="Genomic_DNA"/>
</dbReference>
<reference evidence="1" key="1">
    <citation type="submission" date="2020-02" db="EMBL/GenBank/DDBJ databases">
        <authorList>
            <person name="Meier V. D."/>
        </authorList>
    </citation>
    <scope>NUCLEOTIDE SEQUENCE</scope>
    <source>
        <strain evidence="1">AVDCRST_MAG81</strain>
    </source>
</reference>